<dbReference type="EMBL" id="PIUM01000049">
    <property type="protein sequence ID" value="PKU21628.1"/>
    <property type="molecule type" value="Genomic_DNA"/>
</dbReference>
<dbReference type="GO" id="GO:0006355">
    <property type="term" value="P:regulation of DNA-templated transcription"/>
    <property type="evidence" value="ECO:0007669"/>
    <property type="project" value="InterPro"/>
</dbReference>
<reference evidence="7" key="1">
    <citation type="submission" date="2017-12" db="EMBL/GenBank/DDBJ databases">
        <title>Draft genome sequence of Telmatospirillum siberiense 26-4b1T, an acidotolerant peatland alphaproteobacterium potentially involved in sulfur cycling.</title>
        <authorList>
            <person name="Hausmann B."/>
            <person name="Pjevac P."/>
            <person name="Schreck K."/>
            <person name="Herbold C.W."/>
            <person name="Daims H."/>
            <person name="Wagner M."/>
            <person name="Pester M."/>
            <person name="Loy A."/>
        </authorList>
    </citation>
    <scope>NUCLEOTIDE SEQUENCE [LARGE SCALE GENOMIC DNA]</scope>
    <source>
        <strain evidence="7">26-4b1</strain>
    </source>
</reference>
<dbReference type="PROSITE" id="PS50110">
    <property type="entry name" value="RESPONSE_REGULATORY"/>
    <property type="match status" value="1"/>
</dbReference>
<proteinExistence type="predicted"/>
<dbReference type="SMART" id="SM00421">
    <property type="entry name" value="HTH_LUXR"/>
    <property type="match status" value="1"/>
</dbReference>
<dbReference type="PANTHER" id="PTHR45566:SF2">
    <property type="entry name" value="NARL SUBFAMILY"/>
    <property type="match status" value="1"/>
</dbReference>
<evidence type="ECO:0000313" key="7">
    <source>
        <dbReference type="Proteomes" id="UP000233293"/>
    </source>
</evidence>
<keyword evidence="7" id="KW-1185">Reference proteome</keyword>
<dbReference type="GO" id="GO:0000160">
    <property type="term" value="P:phosphorelay signal transduction system"/>
    <property type="evidence" value="ECO:0007669"/>
    <property type="project" value="InterPro"/>
</dbReference>
<name>A0A2N3PMJ6_9PROT</name>
<dbReference type="RefSeq" id="WP_101253542.1">
    <property type="nucleotide sequence ID" value="NZ_PIUM01000049.1"/>
</dbReference>
<dbReference type="PROSITE" id="PS00622">
    <property type="entry name" value="HTH_LUXR_1"/>
    <property type="match status" value="1"/>
</dbReference>
<dbReference type="InterPro" id="IPR011006">
    <property type="entry name" value="CheY-like_superfamily"/>
</dbReference>
<dbReference type="Pfam" id="PF00072">
    <property type="entry name" value="Response_reg"/>
    <property type="match status" value="1"/>
</dbReference>
<dbReference type="GO" id="GO:0003677">
    <property type="term" value="F:DNA binding"/>
    <property type="evidence" value="ECO:0007669"/>
    <property type="project" value="UniProtKB-KW"/>
</dbReference>
<dbReference type="Proteomes" id="UP000233293">
    <property type="component" value="Unassembled WGS sequence"/>
</dbReference>
<dbReference type="InterPro" id="IPR051015">
    <property type="entry name" value="EvgA-like"/>
</dbReference>
<evidence type="ECO:0000256" key="3">
    <source>
        <dbReference type="PROSITE-ProRule" id="PRU00169"/>
    </source>
</evidence>
<evidence type="ECO:0000259" key="4">
    <source>
        <dbReference type="PROSITE" id="PS50043"/>
    </source>
</evidence>
<dbReference type="PANTHER" id="PTHR45566">
    <property type="entry name" value="HTH-TYPE TRANSCRIPTIONAL REGULATOR YHJB-RELATED"/>
    <property type="match status" value="1"/>
</dbReference>
<dbReference type="InterPro" id="IPR000792">
    <property type="entry name" value="Tscrpt_reg_LuxR_C"/>
</dbReference>
<keyword evidence="2 6" id="KW-0238">DNA-binding</keyword>
<dbReference type="SMART" id="SM00448">
    <property type="entry name" value="REC"/>
    <property type="match status" value="1"/>
</dbReference>
<dbReference type="Pfam" id="PF00196">
    <property type="entry name" value="GerE"/>
    <property type="match status" value="1"/>
</dbReference>
<comment type="caution">
    <text evidence="6">The sequence shown here is derived from an EMBL/GenBank/DDBJ whole genome shotgun (WGS) entry which is preliminary data.</text>
</comment>
<accession>A0A2N3PMJ6</accession>
<dbReference type="AlphaFoldDB" id="A0A2N3PMJ6"/>
<dbReference type="SUPFAM" id="SSF52172">
    <property type="entry name" value="CheY-like"/>
    <property type="match status" value="1"/>
</dbReference>
<dbReference type="CDD" id="cd17535">
    <property type="entry name" value="REC_NarL-like"/>
    <property type="match status" value="1"/>
</dbReference>
<dbReference type="SUPFAM" id="SSF46894">
    <property type="entry name" value="C-terminal effector domain of the bipartite response regulators"/>
    <property type="match status" value="1"/>
</dbReference>
<evidence type="ECO:0000256" key="2">
    <source>
        <dbReference type="ARBA" id="ARBA00023125"/>
    </source>
</evidence>
<dbReference type="Gene3D" id="3.40.50.2300">
    <property type="match status" value="1"/>
</dbReference>
<dbReference type="PROSITE" id="PS50043">
    <property type="entry name" value="HTH_LUXR_2"/>
    <property type="match status" value="1"/>
</dbReference>
<evidence type="ECO:0000256" key="1">
    <source>
        <dbReference type="ARBA" id="ARBA00022553"/>
    </source>
</evidence>
<dbReference type="CDD" id="cd06170">
    <property type="entry name" value="LuxR_C_like"/>
    <property type="match status" value="1"/>
</dbReference>
<feature type="modified residue" description="4-aspartylphosphate" evidence="3">
    <location>
        <position position="53"/>
    </location>
</feature>
<gene>
    <name evidence="6" type="ORF">CWS72_25815</name>
</gene>
<feature type="domain" description="Response regulatory" evidence="5">
    <location>
        <begin position="2"/>
        <end position="119"/>
    </location>
</feature>
<organism evidence="6 7">
    <name type="scientific">Telmatospirillum siberiense</name>
    <dbReference type="NCBI Taxonomy" id="382514"/>
    <lineage>
        <taxon>Bacteria</taxon>
        <taxon>Pseudomonadati</taxon>
        <taxon>Pseudomonadota</taxon>
        <taxon>Alphaproteobacteria</taxon>
        <taxon>Rhodospirillales</taxon>
        <taxon>Rhodospirillaceae</taxon>
        <taxon>Telmatospirillum</taxon>
    </lineage>
</organism>
<dbReference type="InterPro" id="IPR016032">
    <property type="entry name" value="Sig_transdc_resp-reg_C-effctor"/>
</dbReference>
<dbReference type="InterPro" id="IPR001789">
    <property type="entry name" value="Sig_transdc_resp-reg_receiver"/>
</dbReference>
<dbReference type="OrthoDB" id="9805444at2"/>
<keyword evidence="1 3" id="KW-0597">Phosphoprotein</keyword>
<dbReference type="PRINTS" id="PR00038">
    <property type="entry name" value="HTHLUXR"/>
</dbReference>
<dbReference type="InterPro" id="IPR058245">
    <property type="entry name" value="NreC/VraR/RcsB-like_REC"/>
</dbReference>
<protein>
    <submittedName>
        <fullName evidence="6">DNA-binding response regulator</fullName>
    </submittedName>
</protein>
<evidence type="ECO:0000259" key="5">
    <source>
        <dbReference type="PROSITE" id="PS50110"/>
    </source>
</evidence>
<feature type="domain" description="HTH luxR-type" evidence="4">
    <location>
        <begin position="139"/>
        <end position="204"/>
    </location>
</feature>
<sequence>MRVVIADDHPLYLEAVGIQVTRTFPDAEVRTATTMDGVMDLLAKFTPDMVMLDYSMPGMCGGKGVRRVIAAVGEDVPVLMMSGVASRNDVVDCIAAGAKGYIPKTLQGPLFSAAISLVAGGATYIPTEFVSSEPQAQISARLSEELTPRDLTMLRFLVGGDSNKEIARHFAMPEVTVKYHLSRLYRKMGVNNRAQAVAAAVKAGVSSTSEAGPRDSHSGSLS</sequence>
<evidence type="ECO:0000313" key="6">
    <source>
        <dbReference type="EMBL" id="PKU21628.1"/>
    </source>
</evidence>